<proteinExistence type="predicted"/>
<name>E6PEX3_9ZZZZ</name>
<dbReference type="SUPFAM" id="SSF75005">
    <property type="entry name" value="Arabinanase/levansucrase/invertase"/>
    <property type="match status" value="1"/>
</dbReference>
<dbReference type="AlphaFoldDB" id="E6PEX3"/>
<reference evidence="3" key="1">
    <citation type="submission" date="2009-10" db="EMBL/GenBank/DDBJ databases">
        <title>Diversity of trophic interactions inside an arsenic-rich microbial ecosystem.</title>
        <authorList>
            <person name="Bertin P.N."/>
            <person name="Heinrich-Salmeron A."/>
            <person name="Pelletier E."/>
            <person name="Goulhen-Chollet F."/>
            <person name="Arsene-Ploetze F."/>
            <person name="Gallien S."/>
            <person name="Calteau A."/>
            <person name="Vallenet D."/>
            <person name="Casiot C."/>
            <person name="Chane-Woon-Ming B."/>
            <person name="Giloteaux L."/>
            <person name="Barakat M."/>
            <person name="Bonnefoy V."/>
            <person name="Bruneel O."/>
            <person name="Chandler M."/>
            <person name="Cleiss J."/>
            <person name="Duran R."/>
            <person name="Elbaz-Poulichet F."/>
            <person name="Fonknechten N."/>
            <person name="Lauga B."/>
            <person name="Mornico D."/>
            <person name="Ortet P."/>
            <person name="Schaeffer C."/>
            <person name="Siguier P."/>
            <person name="Alexander Thil Smith A."/>
            <person name="Van Dorsselaer A."/>
            <person name="Weissenbach J."/>
            <person name="Medigue C."/>
            <person name="Le Paslier D."/>
        </authorList>
    </citation>
    <scope>NUCLEOTIDE SEQUENCE</scope>
</reference>
<dbReference type="PANTHER" id="PTHR34106">
    <property type="entry name" value="GLYCOSIDASE"/>
    <property type="match status" value="1"/>
</dbReference>
<dbReference type="PANTHER" id="PTHR34106:SF5">
    <property type="entry name" value="GLYCOSIDASE"/>
    <property type="match status" value="1"/>
</dbReference>
<keyword evidence="2" id="KW-0808">Transferase</keyword>
<evidence type="ECO:0008006" key="4">
    <source>
        <dbReference type="Google" id="ProtNLM"/>
    </source>
</evidence>
<accession>E6PEX3</accession>
<comment type="caution">
    <text evidence="3">The sequence shown here is derived from an EMBL/GenBank/DDBJ whole genome shotgun (WGS) entry which is preliminary data.</text>
</comment>
<dbReference type="Pfam" id="PF04041">
    <property type="entry name" value="Glyco_hydro_130"/>
    <property type="match status" value="2"/>
</dbReference>
<dbReference type="GO" id="GO:0016757">
    <property type="term" value="F:glycosyltransferase activity"/>
    <property type="evidence" value="ECO:0007669"/>
    <property type="project" value="UniProtKB-KW"/>
</dbReference>
<keyword evidence="1" id="KW-0328">Glycosyltransferase</keyword>
<evidence type="ECO:0000313" key="3">
    <source>
        <dbReference type="EMBL" id="CBH75009.1"/>
    </source>
</evidence>
<evidence type="ECO:0000256" key="2">
    <source>
        <dbReference type="ARBA" id="ARBA00022679"/>
    </source>
</evidence>
<sequence>MIAVTNFSYDVQVERRGLVLAPDGRADAAEGMLNPAFVQARNGERLLFPRMVAAGNVSRIGRFRLAGGYATIDEGYALEPTLPYELRAAHGWGCEDPRITYIPALDAYIMAYTAYGPRGARIALAYSQSGITFERLGLVDFSAAGLPDHDDKDAAFFPEPVLSPEGHLSLAFYHRPMLHLSAVNGVAAIPVIRAMPYDQRESIRIAYVSLENVKRDRNALLQVRESALVLSPEAAWGRIKVGAGTPPIRVPEGWLSIYHGVDLRRVDGIHPRFSYNAGIVVHDYERPDRILYRSPAPFLVATEPYECHGVVDNVVFPTGIEALPHIGERAFDIYYGAADYAIAVARVRLSLRA</sequence>
<protein>
    <recommendedName>
        <fullName evidence="4">Glycosidase</fullName>
    </recommendedName>
</protein>
<dbReference type="InterPro" id="IPR023296">
    <property type="entry name" value="Glyco_hydro_beta-prop_sf"/>
</dbReference>
<organism evidence="3">
    <name type="scientific">mine drainage metagenome</name>
    <dbReference type="NCBI Taxonomy" id="410659"/>
    <lineage>
        <taxon>unclassified sequences</taxon>
        <taxon>metagenomes</taxon>
        <taxon>ecological metagenomes</taxon>
    </lineage>
</organism>
<dbReference type="InterPro" id="IPR007184">
    <property type="entry name" value="Mannoside_phosphorylase"/>
</dbReference>
<gene>
    <name evidence="3" type="ORF">CARN1_0184</name>
</gene>
<evidence type="ECO:0000256" key="1">
    <source>
        <dbReference type="ARBA" id="ARBA00022676"/>
    </source>
</evidence>
<dbReference type="EMBL" id="CABL01000005">
    <property type="protein sequence ID" value="CBH75009.1"/>
    <property type="molecule type" value="Genomic_DNA"/>
</dbReference>
<dbReference type="Gene3D" id="2.115.10.20">
    <property type="entry name" value="Glycosyl hydrolase domain, family 43"/>
    <property type="match status" value="1"/>
</dbReference>